<accession>A0ABU3BSV7</accession>
<dbReference type="SUPFAM" id="SSF51905">
    <property type="entry name" value="FAD/NAD(P)-binding domain"/>
    <property type="match status" value="1"/>
</dbReference>
<dbReference type="EMBL" id="JAVRHT010000026">
    <property type="protein sequence ID" value="MDT0632372.1"/>
    <property type="molecule type" value="Genomic_DNA"/>
</dbReference>
<proteinExistence type="predicted"/>
<comment type="caution">
    <text evidence="1">The sequence shown here is derived from an EMBL/GenBank/DDBJ whole genome shotgun (WGS) entry which is preliminary data.</text>
</comment>
<gene>
    <name evidence="1" type="ORF">RM540_11490</name>
</gene>
<dbReference type="Proteomes" id="UP001267426">
    <property type="component" value="Unassembled WGS sequence"/>
</dbReference>
<dbReference type="GO" id="GO:0016491">
    <property type="term" value="F:oxidoreductase activity"/>
    <property type="evidence" value="ECO:0007669"/>
    <property type="project" value="UniProtKB-KW"/>
</dbReference>
<evidence type="ECO:0000313" key="2">
    <source>
        <dbReference type="Proteomes" id="UP001267426"/>
    </source>
</evidence>
<reference evidence="1 2" key="1">
    <citation type="submission" date="2023-09" db="EMBL/GenBank/DDBJ databases">
        <authorList>
            <person name="Rey-Velasco X."/>
        </authorList>
    </citation>
    <scope>NUCLEOTIDE SEQUENCE [LARGE SCALE GENOMIC DNA]</scope>
    <source>
        <strain evidence="1 2">F394</strain>
    </source>
</reference>
<protein>
    <submittedName>
        <fullName evidence="1">NAD(P)/FAD-dependent oxidoreductase</fullName>
        <ecNumber evidence="1">1.14.13.-</ecNumber>
    </submittedName>
</protein>
<dbReference type="RefSeq" id="WP_311664203.1">
    <property type="nucleotide sequence ID" value="NZ_JAVRHT010000026.1"/>
</dbReference>
<dbReference type="PANTHER" id="PTHR42877">
    <property type="entry name" value="L-ORNITHINE N(5)-MONOOXYGENASE-RELATED"/>
    <property type="match status" value="1"/>
</dbReference>
<dbReference type="PRINTS" id="PR00419">
    <property type="entry name" value="ADXRDTASE"/>
</dbReference>
<evidence type="ECO:0000313" key="1">
    <source>
        <dbReference type="EMBL" id="MDT0632372.1"/>
    </source>
</evidence>
<dbReference type="Pfam" id="PF13738">
    <property type="entry name" value="Pyr_redox_3"/>
    <property type="match status" value="1"/>
</dbReference>
<name>A0ABU3BSV7_9BACT</name>
<keyword evidence="1" id="KW-0560">Oxidoreductase</keyword>
<keyword evidence="2" id="KW-1185">Reference proteome</keyword>
<sequence>MPDLPAHVRVAIVGAGFAGLATAIRLTQEGEDDFVVLERAHEVGGVWRENRYPGAACDVESRLYELDAAPNPDWSRRFAGGEEIGAYLRGLVGDFELGPHLALGTELEAARWDEDAARWRLDTSRGALTADVLVAAPGALAEPRLPDLPGLDTFEGPAFHTAQWDESVDLDGQRVAVIGTGASAIQVVPGIQPRVGRLTLYQRTPAWVIPRRDKALSPRVRRLLRRVPLVRKALRGSLYVHHEALGFVFRHVSLARVAGHVLGLHLRRQVKDPALRETLRPDDTLGCRRVLLSDDYYPALTQPNVEVVAGGAVEVRPGGVVGADGVERPADVVVFATGFYATEFPFAEHLVGADGRTLGEVWGASPKAHLGTTVAGFPNLFVLQGPNTGLGHSSVLLMAEAQIEHLVNALAFLDRPDVAAVEPRPEAQAAFVADVDAQMERTVWLSGCESWYLDETGRNAALWPGGVGAFRRRVGPFDESEYRLHPAPAPVHA</sequence>
<dbReference type="InterPro" id="IPR036188">
    <property type="entry name" value="FAD/NAD-bd_sf"/>
</dbReference>
<dbReference type="Gene3D" id="3.50.50.60">
    <property type="entry name" value="FAD/NAD(P)-binding domain"/>
    <property type="match status" value="3"/>
</dbReference>
<dbReference type="EC" id="1.14.13.-" evidence="1"/>
<dbReference type="PANTHER" id="PTHR42877:SF4">
    <property type="entry name" value="FAD_NAD(P)-BINDING DOMAIN-CONTAINING PROTEIN-RELATED"/>
    <property type="match status" value="1"/>
</dbReference>
<dbReference type="InterPro" id="IPR051209">
    <property type="entry name" value="FAD-bind_Monooxygenase_sf"/>
</dbReference>
<organism evidence="1 2">
    <name type="scientific">Rubrivirga litoralis</name>
    <dbReference type="NCBI Taxonomy" id="3075598"/>
    <lineage>
        <taxon>Bacteria</taxon>
        <taxon>Pseudomonadati</taxon>
        <taxon>Rhodothermota</taxon>
        <taxon>Rhodothermia</taxon>
        <taxon>Rhodothermales</taxon>
        <taxon>Rubricoccaceae</taxon>
        <taxon>Rubrivirga</taxon>
    </lineage>
</organism>